<gene>
    <name evidence="20" type="ORF">EV668_0846</name>
</gene>
<evidence type="ECO:0000256" key="18">
    <source>
        <dbReference type="RuleBase" id="RU003938"/>
    </source>
</evidence>
<dbReference type="OrthoDB" id="9799199at2"/>
<proteinExistence type="inferred from homology"/>
<evidence type="ECO:0000256" key="13">
    <source>
        <dbReference type="ARBA" id="ARBA00022989"/>
    </source>
</evidence>
<evidence type="ECO:0000256" key="3">
    <source>
        <dbReference type="ARBA" id="ARBA00005119"/>
    </source>
</evidence>
<protein>
    <recommendedName>
        <fullName evidence="7 18">Phosphatidate cytidylyltransferase</fullName>
        <ecNumber evidence="6 18">2.7.7.41</ecNumber>
    </recommendedName>
</protein>
<dbReference type="Pfam" id="PF01148">
    <property type="entry name" value="CTP_transf_1"/>
    <property type="match status" value="1"/>
</dbReference>
<keyword evidence="13 19" id="KW-1133">Transmembrane helix</keyword>
<feature type="transmembrane region" description="Helical" evidence="19">
    <location>
        <begin position="189"/>
        <end position="208"/>
    </location>
</feature>
<dbReference type="EC" id="2.7.7.41" evidence="6 18"/>
<comment type="catalytic activity">
    <reaction evidence="1 18">
        <text>a 1,2-diacyl-sn-glycero-3-phosphate + CTP + H(+) = a CDP-1,2-diacyl-sn-glycerol + diphosphate</text>
        <dbReference type="Rhea" id="RHEA:16229"/>
        <dbReference type="ChEBI" id="CHEBI:15378"/>
        <dbReference type="ChEBI" id="CHEBI:33019"/>
        <dbReference type="ChEBI" id="CHEBI:37563"/>
        <dbReference type="ChEBI" id="CHEBI:58332"/>
        <dbReference type="ChEBI" id="CHEBI:58608"/>
        <dbReference type="EC" id="2.7.7.41"/>
    </reaction>
</comment>
<dbReference type="AlphaFoldDB" id="A0A4R7C5T6"/>
<evidence type="ECO:0000256" key="11">
    <source>
        <dbReference type="ARBA" id="ARBA00022692"/>
    </source>
</evidence>
<dbReference type="GO" id="GO:0005886">
    <property type="term" value="C:plasma membrane"/>
    <property type="evidence" value="ECO:0007669"/>
    <property type="project" value="UniProtKB-SubCell"/>
</dbReference>
<feature type="transmembrane region" description="Helical" evidence="19">
    <location>
        <begin position="93"/>
        <end position="114"/>
    </location>
</feature>
<evidence type="ECO:0000256" key="6">
    <source>
        <dbReference type="ARBA" id="ARBA00012487"/>
    </source>
</evidence>
<dbReference type="GO" id="GO:0004605">
    <property type="term" value="F:phosphatidate cytidylyltransferase activity"/>
    <property type="evidence" value="ECO:0007669"/>
    <property type="project" value="UniProtKB-EC"/>
</dbReference>
<comment type="caution">
    <text evidence="20">The sequence shown here is derived from an EMBL/GenBank/DDBJ whole genome shotgun (WGS) entry which is preliminary data.</text>
</comment>
<comment type="pathway">
    <text evidence="3 18">Phospholipid metabolism; CDP-diacylglycerol biosynthesis; CDP-diacylglycerol from sn-glycerol 3-phosphate: step 3/3.</text>
</comment>
<comment type="similarity">
    <text evidence="5 18">Belongs to the CDS family.</text>
</comment>
<evidence type="ECO:0000256" key="4">
    <source>
        <dbReference type="ARBA" id="ARBA00005189"/>
    </source>
</evidence>
<keyword evidence="11 18" id="KW-0812">Transmembrane</keyword>
<feature type="transmembrane region" description="Helical" evidence="19">
    <location>
        <begin position="17"/>
        <end position="37"/>
    </location>
</feature>
<name>A0A4R7C5T6_9HYPH</name>
<evidence type="ECO:0000256" key="17">
    <source>
        <dbReference type="ARBA" id="ARBA00023264"/>
    </source>
</evidence>
<keyword evidence="8" id="KW-1003">Cell membrane</keyword>
<reference evidence="20 21" key="1">
    <citation type="submission" date="2019-03" db="EMBL/GenBank/DDBJ databases">
        <title>Genomic Encyclopedia of Type Strains, Phase IV (KMG-IV): sequencing the most valuable type-strain genomes for metagenomic binning, comparative biology and taxonomic classification.</title>
        <authorList>
            <person name="Goeker M."/>
        </authorList>
    </citation>
    <scope>NUCLEOTIDE SEQUENCE [LARGE SCALE GENOMIC DNA]</scope>
    <source>
        <strain evidence="20 21">DSM 25903</strain>
    </source>
</reference>
<dbReference type="InterPro" id="IPR000374">
    <property type="entry name" value="PC_trans"/>
</dbReference>
<evidence type="ECO:0000313" key="21">
    <source>
        <dbReference type="Proteomes" id="UP000295122"/>
    </source>
</evidence>
<evidence type="ECO:0000256" key="5">
    <source>
        <dbReference type="ARBA" id="ARBA00010185"/>
    </source>
</evidence>
<feature type="transmembrane region" description="Helical" evidence="19">
    <location>
        <begin position="68"/>
        <end position="87"/>
    </location>
</feature>
<dbReference type="UniPathway" id="UPA00557">
    <property type="reaction ID" value="UER00614"/>
</dbReference>
<feature type="transmembrane region" description="Helical" evidence="19">
    <location>
        <begin position="121"/>
        <end position="140"/>
    </location>
</feature>
<dbReference type="Proteomes" id="UP000295122">
    <property type="component" value="Unassembled WGS sequence"/>
</dbReference>
<feature type="transmembrane region" description="Helical" evidence="19">
    <location>
        <begin position="268"/>
        <end position="286"/>
    </location>
</feature>
<keyword evidence="17" id="KW-1208">Phospholipid metabolism</keyword>
<evidence type="ECO:0000256" key="12">
    <source>
        <dbReference type="ARBA" id="ARBA00022695"/>
    </source>
</evidence>
<dbReference type="RefSeq" id="WP_133768573.1">
    <property type="nucleotide sequence ID" value="NZ_SNZR01000011.1"/>
</dbReference>
<dbReference type="EMBL" id="SNZR01000011">
    <property type="protein sequence ID" value="TDR93581.1"/>
    <property type="molecule type" value="Genomic_DNA"/>
</dbReference>
<evidence type="ECO:0000256" key="1">
    <source>
        <dbReference type="ARBA" id="ARBA00001698"/>
    </source>
</evidence>
<evidence type="ECO:0000256" key="10">
    <source>
        <dbReference type="ARBA" id="ARBA00022679"/>
    </source>
</evidence>
<dbReference type="PANTHER" id="PTHR46382:SF1">
    <property type="entry name" value="PHOSPHATIDATE CYTIDYLYLTRANSFERASE"/>
    <property type="match status" value="1"/>
</dbReference>
<dbReference type="PANTHER" id="PTHR46382">
    <property type="entry name" value="PHOSPHATIDATE CYTIDYLYLTRANSFERASE"/>
    <property type="match status" value="1"/>
</dbReference>
<feature type="transmembrane region" description="Helical" evidence="19">
    <location>
        <begin position="146"/>
        <end position="168"/>
    </location>
</feature>
<sequence>MTVLDSGGTRPPGASELALRIGSAIVLGAVALISAWIGGAVLALVWLGAAIAVAAEWVTITSIARRRLVIALLAAILACLQISYLTRGGAEDSLLPVLSGVGVLLAVVALVVVARSRRDRLWIWGGLIYAAPLAIVPVLLRLHPTAGLWLLLWMFAVVWTTDVAAYFVGRALGGPKLLPAVSPKKTWSGFVGGLFGGSFAGLGLAAFALSDRGIHAGEVAAVVALSGLASLVSQAGDLAESAMKRHFGVKDSGHLIPGHGGFMDRLDGFAAVAILVAIVMPFVGGFW</sequence>
<keyword evidence="14" id="KW-0443">Lipid metabolism</keyword>
<comment type="pathway">
    <text evidence="4">Lipid metabolism.</text>
</comment>
<keyword evidence="10 18" id="KW-0808">Transferase</keyword>
<evidence type="ECO:0000256" key="8">
    <source>
        <dbReference type="ARBA" id="ARBA00022475"/>
    </source>
</evidence>
<evidence type="ECO:0000256" key="7">
    <source>
        <dbReference type="ARBA" id="ARBA00019373"/>
    </source>
</evidence>
<evidence type="ECO:0000256" key="9">
    <source>
        <dbReference type="ARBA" id="ARBA00022516"/>
    </source>
</evidence>
<evidence type="ECO:0000313" key="20">
    <source>
        <dbReference type="EMBL" id="TDR93581.1"/>
    </source>
</evidence>
<evidence type="ECO:0000256" key="19">
    <source>
        <dbReference type="SAM" id="Phobius"/>
    </source>
</evidence>
<dbReference type="GO" id="GO:0016024">
    <property type="term" value="P:CDP-diacylglycerol biosynthetic process"/>
    <property type="evidence" value="ECO:0007669"/>
    <property type="project" value="UniProtKB-UniPathway"/>
</dbReference>
<organism evidence="20 21">
    <name type="scientific">Enterovirga rhinocerotis</name>
    <dbReference type="NCBI Taxonomy" id="1339210"/>
    <lineage>
        <taxon>Bacteria</taxon>
        <taxon>Pseudomonadati</taxon>
        <taxon>Pseudomonadota</taxon>
        <taxon>Alphaproteobacteria</taxon>
        <taxon>Hyphomicrobiales</taxon>
        <taxon>Methylobacteriaceae</taxon>
        <taxon>Enterovirga</taxon>
    </lineage>
</organism>
<keyword evidence="21" id="KW-1185">Reference proteome</keyword>
<keyword evidence="9" id="KW-0444">Lipid biosynthesis</keyword>
<evidence type="ECO:0000256" key="14">
    <source>
        <dbReference type="ARBA" id="ARBA00023098"/>
    </source>
</evidence>
<keyword evidence="16" id="KW-0594">Phospholipid biosynthesis</keyword>
<dbReference type="PROSITE" id="PS01315">
    <property type="entry name" value="CDS"/>
    <property type="match status" value="1"/>
</dbReference>
<keyword evidence="12 18" id="KW-0548">Nucleotidyltransferase</keyword>
<evidence type="ECO:0000256" key="2">
    <source>
        <dbReference type="ARBA" id="ARBA00004651"/>
    </source>
</evidence>
<comment type="subcellular location">
    <subcellularLocation>
        <location evidence="2">Cell membrane</location>
        <topology evidence="2">Multi-pass membrane protein</topology>
    </subcellularLocation>
</comment>
<keyword evidence="15 19" id="KW-0472">Membrane</keyword>
<accession>A0A4R7C5T6</accession>
<evidence type="ECO:0000256" key="16">
    <source>
        <dbReference type="ARBA" id="ARBA00023209"/>
    </source>
</evidence>
<evidence type="ECO:0000256" key="15">
    <source>
        <dbReference type="ARBA" id="ARBA00023136"/>
    </source>
</evidence>